<dbReference type="Proteomes" id="UP000054516">
    <property type="component" value="Unassembled WGS sequence"/>
</dbReference>
<accession>A0A1S8A8W4</accession>
<protein>
    <submittedName>
        <fullName evidence="2">Uncharacterized protein</fullName>
    </submittedName>
</protein>
<keyword evidence="3" id="KW-1185">Reference proteome</keyword>
<evidence type="ECO:0000313" key="3">
    <source>
        <dbReference type="Proteomes" id="UP000054516"/>
    </source>
</evidence>
<dbReference type="AlphaFoldDB" id="A0A1S8A8W4"/>
<gene>
    <name evidence="2" type="ORF">SAMD00023353_3600200</name>
</gene>
<name>A0A1S8A8W4_ROSNE</name>
<proteinExistence type="predicted"/>
<dbReference type="EMBL" id="DF977481">
    <property type="protein sequence ID" value="GAW26538.1"/>
    <property type="molecule type" value="Genomic_DNA"/>
</dbReference>
<evidence type="ECO:0000256" key="1">
    <source>
        <dbReference type="SAM" id="MobiDB-lite"/>
    </source>
</evidence>
<feature type="region of interest" description="Disordered" evidence="1">
    <location>
        <begin position="90"/>
        <end position="114"/>
    </location>
</feature>
<sequence>MSWRQRGRGGRRLRAKTAPVAAAAATALLGRNATGYETVGERDGGRDALEWGHCTARRARREQKRVQWENDGTSWNAEAPKKSWETAMEALASGGGGSSFWRTEVRLNGGRPAG</sequence>
<evidence type="ECO:0000313" key="2">
    <source>
        <dbReference type="EMBL" id="GAW26538.1"/>
    </source>
</evidence>
<organism evidence="2">
    <name type="scientific">Rosellinia necatrix</name>
    <name type="common">White root-rot fungus</name>
    <dbReference type="NCBI Taxonomy" id="77044"/>
    <lineage>
        <taxon>Eukaryota</taxon>
        <taxon>Fungi</taxon>
        <taxon>Dikarya</taxon>
        <taxon>Ascomycota</taxon>
        <taxon>Pezizomycotina</taxon>
        <taxon>Sordariomycetes</taxon>
        <taxon>Xylariomycetidae</taxon>
        <taxon>Xylariales</taxon>
        <taxon>Xylariaceae</taxon>
        <taxon>Rosellinia</taxon>
    </lineage>
</organism>
<reference evidence="2" key="1">
    <citation type="submission" date="2016-03" db="EMBL/GenBank/DDBJ databases">
        <title>Draft genome sequence of Rosellinia necatrix.</title>
        <authorList>
            <person name="Kanematsu S."/>
        </authorList>
    </citation>
    <scope>NUCLEOTIDE SEQUENCE [LARGE SCALE GENOMIC DNA]</scope>
    <source>
        <strain evidence="2">W97</strain>
    </source>
</reference>